<proteinExistence type="predicted"/>
<reference evidence="5 6" key="1">
    <citation type="submission" date="2020-04" db="EMBL/GenBank/DDBJ databases">
        <authorList>
            <person name="Hitch T.C.A."/>
            <person name="Wylensek D."/>
            <person name="Clavel T."/>
        </authorList>
    </citation>
    <scope>NUCLEOTIDE SEQUENCE [LARGE SCALE GENOMIC DNA]</scope>
    <source>
        <strain evidence="5 6">WB01_NA02</strain>
    </source>
</reference>
<feature type="signal peptide" evidence="4">
    <location>
        <begin position="1"/>
        <end position="26"/>
    </location>
</feature>
<dbReference type="EMBL" id="JABAGD010000007">
    <property type="protein sequence ID" value="NMF04263.1"/>
    <property type="molecule type" value="Genomic_DNA"/>
</dbReference>
<evidence type="ECO:0000256" key="4">
    <source>
        <dbReference type="SAM" id="SignalP"/>
    </source>
</evidence>
<dbReference type="Pfam" id="PF01473">
    <property type="entry name" value="Choline_bind_1"/>
    <property type="match status" value="1"/>
</dbReference>
<organism evidence="5 6">
    <name type="scientific">Clostridium beijerinckii</name>
    <name type="common">Clostridium MP</name>
    <dbReference type="NCBI Taxonomy" id="1520"/>
    <lineage>
        <taxon>Bacteria</taxon>
        <taxon>Bacillati</taxon>
        <taxon>Bacillota</taxon>
        <taxon>Clostridia</taxon>
        <taxon>Eubacteriales</taxon>
        <taxon>Clostridiaceae</taxon>
        <taxon>Clostridium</taxon>
    </lineage>
</organism>
<dbReference type="InterPro" id="IPR018337">
    <property type="entry name" value="Cell_wall/Cho-bd_repeat"/>
</dbReference>
<feature type="compositionally biased region" description="Basic and acidic residues" evidence="3">
    <location>
        <begin position="368"/>
        <end position="379"/>
    </location>
</feature>
<evidence type="ECO:0000256" key="2">
    <source>
        <dbReference type="PROSITE-ProRule" id="PRU00591"/>
    </source>
</evidence>
<feature type="repeat" description="Cell wall-binding" evidence="2">
    <location>
        <begin position="490"/>
        <end position="509"/>
    </location>
</feature>
<accession>A0A7X9XNH9</accession>
<protein>
    <submittedName>
        <fullName evidence="5">N-acetylmuramoyl-L-alanine amidase family protein</fullName>
    </submittedName>
</protein>
<dbReference type="Gene3D" id="2.10.270.10">
    <property type="entry name" value="Cholin Binding"/>
    <property type="match status" value="1"/>
</dbReference>
<gene>
    <name evidence="5" type="ORF">HF849_05725</name>
</gene>
<dbReference type="PROSITE" id="PS51170">
    <property type="entry name" value="CW"/>
    <property type="match status" value="3"/>
</dbReference>
<dbReference type="Proteomes" id="UP000587880">
    <property type="component" value="Unassembled WGS sequence"/>
</dbReference>
<dbReference type="RefSeq" id="WP_168981342.1">
    <property type="nucleotide sequence ID" value="NZ_JABAGD010000007.1"/>
</dbReference>
<keyword evidence="4" id="KW-0732">Signal</keyword>
<evidence type="ECO:0000256" key="1">
    <source>
        <dbReference type="ARBA" id="ARBA00022737"/>
    </source>
</evidence>
<feature type="repeat" description="Cell wall-binding" evidence="2">
    <location>
        <begin position="530"/>
        <end position="549"/>
    </location>
</feature>
<feature type="chain" id="PRO_5030528806" evidence="4">
    <location>
        <begin position="27"/>
        <end position="569"/>
    </location>
</feature>
<keyword evidence="1" id="KW-0677">Repeat</keyword>
<feature type="region of interest" description="Disordered" evidence="3">
    <location>
        <begin position="363"/>
        <end position="382"/>
    </location>
</feature>
<feature type="repeat" description="Cell wall-binding" evidence="2">
    <location>
        <begin position="510"/>
        <end position="529"/>
    </location>
</feature>
<name>A0A7X9XNH9_CLOBE</name>
<dbReference type="Pfam" id="PF19127">
    <property type="entry name" value="Choline_bind_3"/>
    <property type="match status" value="1"/>
</dbReference>
<evidence type="ECO:0000313" key="5">
    <source>
        <dbReference type="EMBL" id="NMF04263.1"/>
    </source>
</evidence>
<sequence length="569" mass="61491">MFKRANKITALVVAAASIMSVVPAMAATKLGTKDGTIESAVAYKNGYLYEGYRTDDDTKGLYYNSGDKDKKLDDADSIDTAHGKYDSKYVAALDGSDQYVVDLSNGKVTDEDTVDDLQDTAATKLQNKLKKTDRYGSGVSITSSSLTKVDENKFSDVWYSYEATTAGGAIASGYTNQSGTYIDAGYNANIYVYDGHKMVKIKNVGDEEENTYSGTTVTVKLNSITPVATIGQDDKYIYRIVDANITGAVNLKKASGDTDSQNLRFVQKLAKAQGEDEKDAYLPKSTESFQISDSTAATGNLANGDVKDAYSVLDRLVAGHDSTAKAAIVDGAIYVTYTNDDKVKTEKVVLKTSEKLDTWNTDGTKSSTKVDGHVAKKDGDEDTKADDWTIDVNGSVWAIKDGEISKSEKMGDFKTMYTCDRSLDKLDVYDDNNLIAWENDGDAYTTVAEGKKQAEDDASTIVQPTPAKVGWDKLADGTWNFYDATGAKVANNWVNVGGAWYFLKADGVMATGWQQVGGTWYYLAGSGAMATGWINDGGNWYYLNASGAMLANTTTPDGYYVGPSGAWVK</sequence>
<evidence type="ECO:0000256" key="3">
    <source>
        <dbReference type="SAM" id="MobiDB-lite"/>
    </source>
</evidence>
<evidence type="ECO:0000313" key="6">
    <source>
        <dbReference type="Proteomes" id="UP000587880"/>
    </source>
</evidence>
<dbReference type="AlphaFoldDB" id="A0A7X9XNH9"/>
<dbReference type="SUPFAM" id="SSF69360">
    <property type="entry name" value="Cell wall binding repeat"/>
    <property type="match status" value="1"/>
</dbReference>
<comment type="caution">
    <text evidence="5">The sequence shown here is derived from an EMBL/GenBank/DDBJ whole genome shotgun (WGS) entry which is preliminary data.</text>
</comment>